<comment type="caution">
    <text evidence="2">The sequence shown here is derived from an EMBL/GenBank/DDBJ whole genome shotgun (WGS) entry which is preliminary data.</text>
</comment>
<gene>
    <name evidence="2" type="ORF">DY000_02063742</name>
</gene>
<reference evidence="2 3" key="1">
    <citation type="journal article" date="2020" name="BMC Genomics">
        <title>Intraspecific diversification of the crop wild relative Brassica cretica Lam. using demographic model selection.</title>
        <authorList>
            <person name="Kioukis A."/>
            <person name="Michalopoulou V.A."/>
            <person name="Briers L."/>
            <person name="Pirintsos S."/>
            <person name="Studholme D.J."/>
            <person name="Pavlidis P."/>
            <person name="Sarris P.F."/>
        </authorList>
    </citation>
    <scope>NUCLEOTIDE SEQUENCE [LARGE SCALE GENOMIC DNA]</scope>
    <source>
        <strain evidence="3">cv. PFS-1207/04</strain>
    </source>
</reference>
<organism evidence="2 3">
    <name type="scientific">Brassica cretica</name>
    <name type="common">Mustard</name>
    <dbReference type="NCBI Taxonomy" id="69181"/>
    <lineage>
        <taxon>Eukaryota</taxon>
        <taxon>Viridiplantae</taxon>
        <taxon>Streptophyta</taxon>
        <taxon>Embryophyta</taxon>
        <taxon>Tracheophyta</taxon>
        <taxon>Spermatophyta</taxon>
        <taxon>Magnoliopsida</taxon>
        <taxon>eudicotyledons</taxon>
        <taxon>Gunneridae</taxon>
        <taxon>Pentapetalae</taxon>
        <taxon>rosids</taxon>
        <taxon>malvids</taxon>
        <taxon>Brassicales</taxon>
        <taxon>Brassicaceae</taxon>
        <taxon>Brassiceae</taxon>
        <taxon>Brassica</taxon>
    </lineage>
</organism>
<evidence type="ECO:0000313" key="3">
    <source>
        <dbReference type="Proteomes" id="UP000266723"/>
    </source>
</evidence>
<feature type="compositionally biased region" description="Polar residues" evidence="1">
    <location>
        <begin position="50"/>
        <end position="67"/>
    </location>
</feature>
<evidence type="ECO:0000313" key="2">
    <source>
        <dbReference type="EMBL" id="KAF3516821.1"/>
    </source>
</evidence>
<protein>
    <submittedName>
        <fullName evidence="2">Uncharacterized protein</fullName>
    </submittedName>
</protein>
<feature type="region of interest" description="Disordered" evidence="1">
    <location>
        <begin position="1"/>
        <end position="97"/>
    </location>
</feature>
<dbReference type="EMBL" id="QGKV02001556">
    <property type="protein sequence ID" value="KAF3516821.1"/>
    <property type="molecule type" value="Genomic_DNA"/>
</dbReference>
<name>A0ABQ7ARX3_BRACR</name>
<proteinExistence type="predicted"/>
<evidence type="ECO:0000256" key="1">
    <source>
        <dbReference type="SAM" id="MobiDB-lite"/>
    </source>
</evidence>
<keyword evidence="3" id="KW-1185">Reference proteome</keyword>
<dbReference type="Proteomes" id="UP000266723">
    <property type="component" value="Unassembled WGS sequence"/>
</dbReference>
<sequence>MKSEQQKAMRQAQTREPGAEREGPTVATSPRERPPQTLNAECSQLPRDPPNTNQSRESQARTDSPPDTNHDRRHEVVTQSDDAFVRKEDSKIAASKSAYRDRIHPFNRRFI</sequence>
<accession>A0ABQ7ARX3</accession>